<evidence type="ECO:0000256" key="3">
    <source>
        <dbReference type="ARBA" id="ARBA00022842"/>
    </source>
</evidence>
<sequence>MYIHSVEVLDKRFKMGEGAGSDATHTNPQYSYAVCVLKTDTAMQGIGLAFTLGAGNDLVCKAIQYLSVKLVGAEIEELMADFGTTYRALADEPSLRWLGPHKGVVHLALAAIVNACFDLWAKSRQVPLWKLLLDLSPEALVNTLDLSYLEDELTREQAIQLLDEQYKTRENRNEVLTTGYKGYDTSVGWFNFSDALIVEKTKQALDKGFTALKLKVGSFDPLRDLRRAALIRQTAGDAATIMLDANQKWNVPQALDICQRLGSINPYWIEEPTHPDDVFGHRVIAQAIAPFKVATGEHIPNKVIFKNFLQAKAMDFCQVDVVRVGGVSEFLAISLLSKKFKVPVLPHVGDMGQIHQHLVLFNHIGMGHENLFLEHIPHLRPYFVHPANIVGGYYQVPQEAGSSSDLKI</sequence>
<dbReference type="SMART" id="SM00922">
    <property type="entry name" value="MR_MLE"/>
    <property type="match status" value="1"/>
</dbReference>
<comment type="cofactor">
    <cofactor evidence="1">
        <name>Mg(2+)</name>
        <dbReference type="ChEBI" id="CHEBI:18420"/>
    </cofactor>
</comment>
<dbReference type="EMBL" id="JAMZEL010000001">
    <property type="protein sequence ID" value="MCP1381793.1"/>
    <property type="molecule type" value="Genomic_DNA"/>
</dbReference>
<keyword evidence="3" id="KW-0460">Magnesium</keyword>
<dbReference type="Proteomes" id="UP001204772">
    <property type="component" value="Unassembled WGS sequence"/>
</dbReference>
<dbReference type="SFLD" id="SFLDS00001">
    <property type="entry name" value="Enolase"/>
    <property type="match status" value="1"/>
</dbReference>
<dbReference type="SUPFAM" id="SSF54826">
    <property type="entry name" value="Enolase N-terminal domain-like"/>
    <property type="match status" value="1"/>
</dbReference>
<keyword evidence="6" id="KW-1185">Reference proteome</keyword>
<dbReference type="InterPro" id="IPR029017">
    <property type="entry name" value="Enolase-like_N"/>
</dbReference>
<comment type="caution">
    <text evidence="5">The sequence shown here is derived from an EMBL/GenBank/DDBJ whole genome shotgun (WGS) entry which is preliminary data.</text>
</comment>
<protein>
    <submittedName>
        <fullName evidence="5">Mandelate racemase</fullName>
    </submittedName>
</protein>
<evidence type="ECO:0000259" key="4">
    <source>
        <dbReference type="SMART" id="SM00922"/>
    </source>
</evidence>
<feature type="domain" description="Mandelate racemase/muconate lactonizing enzyme C-terminal" evidence="4">
    <location>
        <begin position="194"/>
        <end position="290"/>
    </location>
</feature>
<name>A0ABT1FLX7_9BACT</name>
<evidence type="ECO:0000313" key="6">
    <source>
        <dbReference type="Proteomes" id="UP001204772"/>
    </source>
</evidence>
<dbReference type="InterPro" id="IPR036849">
    <property type="entry name" value="Enolase-like_C_sf"/>
</dbReference>
<evidence type="ECO:0000256" key="2">
    <source>
        <dbReference type="ARBA" id="ARBA00022723"/>
    </source>
</evidence>
<dbReference type="Pfam" id="PF02746">
    <property type="entry name" value="MR_MLE_N"/>
    <property type="match status" value="1"/>
</dbReference>
<dbReference type="Pfam" id="PF13378">
    <property type="entry name" value="MR_MLE_C"/>
    <property type="match status" value="1"/>
</dbReference>
<dbReference type="InterPro" id="IPR029065">
    <property type="entry name" value="Enolase_C-like"/>
</dbReference>
<dbReference type="SFLD" id="SFLDG00179">
    <property type="entry name" value="mandelate_racemase"/>
    <property type="match status" value="1"/>
</dbReference>
<dbReference type="RefSeq" id="WP_253525676.1">
    <property type="nucleotide sequence ID" value="NZ_JAMZEL010000001.1"/>
</dbReference>
<dbReference type="PANTHER" id="PTHR13794:SF58">
    <property type="entry name" value="MITOCHONDRIAL ENOLASE SUPERFAMILY MEMBER 1"/>
    <property type="match status" value="1"/>
</dbReference>
<evidence type="ECO:0000313" key="5">
    <source>
        <dbReference type="EMBL" id="MCP1381793.1"/>
    </source>
</evidence>
<dbReference type="InterPro" id="IPR046945">
    <property type="entry name" value="RHMD-like"/>
</dbReference>
<dbReference type="SUPFAM" id="SSF51604">
    <property type="entry name" value="Enolase C-terminal domain-like"/>
    <property type="match status" value="1"/>
</dbReference>
<dbReference type="InterPro" id="IPR013341">
    <property type="entry name" value="Mandelate_racemase_N_dom"/>
</dbReference>
<proteinExistence type="predicted"/>
<accession>A0ABT1FLX7</accession>
<dbReference type="InterPro" id="IPR018110">
    <property type="entry name" value="Mandel_Rmase/mucon_lact_enz_CS"/>
</dbReference>
<reference evidence="5 6" key="1">
    <citation type="submission" date="2022-06" db="EMBL/GenBank/DDBJ databases">
        <title>Runella sp. S5 genome sequencing.</title>
        <authorList>
            <person name="Park S."/>
        </authorList>
    </citation>
    <scope>NUCLEOTIDE SEQUENCE [LARGE SCALE GENOMIC DNA]</scope>
    <source>
        <strain evidence="5 6">S5</strain>
    </source>
</reference>
<dbReference type="PROSITE" id="PS00909">
    <property type="entry name" value="MR_MLE_2"/>
    <property type="match status" value="1"/>
</dbReference>
<evidence type="ECO:0000256" key="1">
    <source>
        <dbReference type="ARBA" id="ARBA00001946"/>
    </source>
</evidence>
<keyword evidence="2" id="KW-0479">Metal-binding</keyword>
<organism evidence="5 6">
    <name type="scientific">Runella salmonicolor</name>
    <dbReference type="NCBI Taxonomy" id="2950278"/>
    <lineage>
        <taxon>Bacteria</taxon>
        <taxon>Pseudomonadati</taxon>
        <taxon>Bacteroidota</taxon>
        <taxon>Cytophagia</taxon>
        <taxon>Cytophagales</taxon>
        <taxon>Spirosomataceae</taxon>
        <taxon>Runella</taxon>
    </lineage>
</organism>
<gene>
    <name evidence="5" type="ORF">NCI00_05120</name>
</gene>
<dbReference type="Gene3D" id="3.20.20.120">
    <property type="entry name" value="Enolase-like C-terminal domain"/>
    <property type="match status" value="1"/>
</dbReference>
<dbReference type="PANTHER" id="PTHR13794">
    <property type="entry name" value="ENOLASE SUPERFAMILY, MANDELATE RACEMASE"/>
    <property type="match status" value="1"/>
</dbReference>
<dbReference type="Gene3D" id="3.30.390.10">
    <property type="entry name" value="Enolase-like, N-terminal domain"/>
    <property type="match status" value="1"/>
</dbReference>
<dbReference type="InterPro" id="IPR013342">
    <property type="entry name" value="Mandelate_racemase_C"/>
</dbReference>